<dbReference type="PANTHER" id="PTHR47990">
    <property type="entry name" value="2-OXOGLUTARATE (2OG) AND FE(II)-DEPENDENT OXYGENASE SUPERFAMILY PROTEIN-RELATED"/>
    <property type="match status" value="1"/>
</dbReference>
<keyword evidence="2" id="KW-0479">Metal-binding</keyword>
<dbReference type="OrthoDB" id="406156at2759"/>
<dbReference type="GO" id="GO:0044283">
    <property type="term" value="P:small molecule biosynthetic process"/>
    <property type="evidence" value="ECO:0007669"/>
    <property type="project" value="UniProtKB-ARBA"/>
</dbReference>
<protein>
    <recommendedName>
        <fullName evidence="3">Fe2OG dioxygenase domain-containing protein</fullName>
    </recommendedName>
</protein>
<evidence type="ECO:0000259" key="3">
    <source>
        <dbReference type="PROSITE" id="PS51471"/>
    </source>
</evidence>
<dbReference type="InParanoid" id="A0A507BA75"/>
<evidence type="ECO:0000256" key="1">
    <source>
        <dbReference type="ARBA" id="ARBA00008056"/>
    </source>
</evidence>
<keyword evidence="5" id="KW-1185">Reference proteome</keyword>
<dbReference type="Pfam" id="PF03171">
    <property type="entry name" value="2OG-FeII_Oxy"/>
    <property type="match status" value="1"/>
</dbReference>
<proteinExistence type="inferred from homology"/>
<accession>A0A507BA75</accession>
<dbReference type="Pfam" id="PF14226">
    <property type="entry name" value="DIOX_N"/>
    <property type="match status" value="1"/>
</dbReference>
<dbReference type="GO" id="GO:0016491">
    <property type="term" value="F:oxidoreductase activity"/>
    <property type="evidence" value="ECO:0007669"/>
    <property type="project" value="UniProtKB-KW"/>
</dbReference>
<reference evidence="4 5" key="1">
    <citation type="submission" date="2019-06" db="EMBL/GenBank/DDBJ databases">
        <title>Draft genome sequence of the filamentous fungus Phialemoniopsis curvata isolated from diesel fuel.</title>
        <authorList>
            <person name="Varaljay V.A."/>
            <person name="Lyon W.J."/>
            <person name="Crouch A.L."/>
            <person name="Drake C.E."/>
            <person name="Hollomon J.M."/>
            <person name="Nadeau L.J."/>
            <person name="Nunn H.S."/>
            <person name="Stevenson B.S."/>
            <person name="Bojanowski C.L."/>
            <person name="Crookes-Goodson W.J."/>
        </authorList>
    </citation>
    <scope>NUCLEOTIDE SEQUENCE [LARGE SCALE GENOMIC DNA]</scope>
    <source>
        <strain evidence="4 5">D216</strain>
    </source>
</reference>
<name>A0A507BA75_9PEZI</name>
<dbReference type="STRING" id="1093900.A0A507BA75"/>
<dbReference type="PROSITE" id="PS51471">
    <property type="entry name" value="FE2OG_OXY"/>
    <property type="match status" value="1"/>
</dbReference>
<dbReference type="InterPro" id="IPR044861">
    <property type="entry name" value="IPNS-like_FE2OG_OXY"/>
</dbReference>
<dbReference type="InterPro" id="IPR027443">
    <property type="entry name" value="IPNS-like_sf"/>
</dbReference>
<keyword evidence="2" id="KW-0408">Iron</keyword>
<dbReference type="InterPro" id="IPR050231">
    <property type="entry name" value="Iron_ascorbate_oxido_reductase"/>
</dbReference>
<dbReference type="Gene3D" id="2.60.120.330">
    <property type="entry name" value="B-lactam Antibiotic, Isopenicillin N Synthase, Chain"/>
    <property type="match status" value="1"/>
</dbReference>
<dbReference type="EMBL" id="SKBQ01000017">
    <property type="protein sequence ID" value="TPX16513.1"/>
    <property type="molecule type" value="Genomic_DNA"/>
</dbReference>
<evidence type="ECO:0000313" key="4">
    <source>
        <dbReference type="EMBL" id="TPX16513.1"/>
    </source>
</evidence>
<keyword evidence="2" id="KW-0560">Oxidoreductase</keyword>
<dbReference type="InterPro" id="IPR005123">
    <property type="entry name" value="Oxoglu/Fe-dep_dioxygenase_dom"/>
</dbReference>
<feature type="domain" description="Fe2OG dioxygenase" evidence="3">
    <location>
        <begin position="193"/>
        <end position="307"/>
    </location>
</feature>
<dbReference type="Proteomes" id="UP000319257">
    <property type="component" value="Unassembled WGS sequence"/>
</dbReference>
<dbReference type="GO" id="GO:0046872">
    <property type="term" value="F:metal ion binding"/>
    <property type="evidence" value="ECO:0007669"/>
    <property type="project" value="UniProtKB-KW"/>
</dbReference>
<dbReference type="FunFam" id="2.60.120.330:FF:000040">
    <property type="entry name" value="Chromosome 21, whole genome shotgun sequence"/>
    <property type="match status" value="1"/>
</dbReference>
<organism evidence="4 5">
    <name type="scientific">Thyridium curvatum</name>
    <dbReference type="NCBI Taxonomy" id="1093900"/>
    <lineage>
        <taxon>Eukaryota</taxon>
        <taxon>Fungi</taxon>
        <taxon>Dikarya</taxon>
        <taxon>Ascomycota</taxon>
        <taxon>Pezizomycotina</taxon>
        <taxon>Sordariomycetes</taxon>
        <taxon>Sordariomycetidae</taxon>
        <taxon>Thyridiales</taxon>
        <taxon>Thyridiaceae</taxon>
        <taxon>Thyridium</taxon>
    </lineage>
</organism>
<comment type="similarity">
    <text evidence="1 2">Belongs to the iron/ascorbate-dependent oxidoreductase family.</text>
</comment>
<dbReference type="PRINTS" id="PR00682">
    <property type="entry name" value="IPNSYNTHASE"/>
</dbReference>
<dbReference type="InterPro" id="IPR026992">
    <property type="entry name" value="DIOX_N"/>
</dbReference>
<dbReference type="SUPFAM" id="SSF51197">
    <property type="entry name" value="Clavaminate synthase-like"/>
    <property type="match status" value="1"/>
</dbReference>
<evidence type="ECO:0000313" key="5">
    <source>
        <dbReference type="Proteomes" id="UP000319257"/>
    </source>
</evidence>
<dbReference type="GeneID" id="41971254"/>
<evidence type="ECO:0000256" key="2">
    <source>
        <dbReference type="RuleBase" id="RU003682"/>
    </source>
</evidence>
<comment type="caution">
    <text evidence="4">The sequence shown here is derived from an EMBL/GenBank/DDBJ whole genome shotgun (WGS) entry which is preliminary data.</text>
</comment>
<gene>
    <name evidence="4" type="ORF">E0L32_003807</name>
</gene>
<dbReference type="AlphaFoldDB" id="A0A507BA75"/>
<sequence length="377" mass="43020">MPSAITPQAAPSLKRWERPAKTTEKLPWADIAVIDMSRYDLPGGKQELAEELRHAVHKTGFFSLINTGFSREEVERQYDIGQGFFSLPLEDKNREDNRCDFAVGNYFGYRPNNDKKMMGTNVLSNVESVNIPKFIPQYANQPFHPFFETYRTEIEDFSRRSSELAAKVFTLFAIILELPEDYFSSRHAYDSPSEDHLRYMVYHPRPLADDLKVERTWSRAHTDFGSLTLLWSQDVAGLQIKTDDASSSSSDPWRYVPPVDGGIVCNVGDTLQFWSAGYLRSTVHRVVRPPEDQAHLYRQGLFYFVRPGDGVDIKPAADSPLLRRLGLVTEADARGEPVTGLQYVRERVKNYHDHDDYADKRGATFKVGNLEIEDQAA</sequence>
<dbReference type="RefSeq" id="XP_030998224.1">
    <property type="nucleotide sequence ID" value="XM_031138148.1"/>
</dbReference>